<comment type="subcellular location">
    <subcellularLocation>
        <location evidence="1">Nucleus</location>
    </subcellularLocation>
</comment>
<accession>A0A9N9RQ76</accession>
<dbReference type="SMART" id="SM00338">
    <property type="entry name" value="BRLZ"/>
    <property type="match status" value="1"/>
</dbReference>
<reference evidence="9" key="1">
    <citation type="submission" date="2022-01" db="EMBL/GenBank/DDBJ databases">
        <authorList>
            <person name="King R."/>
        </authorList>
    </citation>
    <scope>NUCLEOTIDE SEQUENCE</scope>
</reference>
<comment type="similarity">
    <text evidence="2">Belongs to the bZIP family.</text>
</comment>
<dbReference type="SUPFAM" id="SSF57959">
    <property type="entry name" value="Leucine zipper domain"/>
    <property type="match status" value="1"/>
</dbReference>
<feature type="compositionally biased region" description="Low complexity" evidence="7">
    <location>
        <begin position="238"/>
        <end position="248"/>
    </location>
</feature>
<feature type="compositionally biased region" description="Basic and acidic residues" evidence="7">
    <location>
        <begin position="284"/>
        <end position="297"/>
    </location>
</feature>
<dbReference type="AlphaFoldDB" id="A0A9N9RQ76"/>
<dbReference type="PROSITE" id="PS00036">
    <property type="entry name" value="BZIP_BASIC"/>
    <property type="match status" value="1"/>
</dbReference>
<dbReference type="PANTHER" id="PTHR13044:SF14">
    <property type="entry name" value="CRYPTOCEPHAL, ISOFORM A"/>
    <property type="match status" value="1"/>
</dbReference>
<proteinExistence type="inferred from homology"/>
<feature type="compositionally biased region" description="Basic residues" evidence="7">
    <location>
        <begin position="274"/>
        <end position="283"/>
    </location>
</feature>
<evidence type="ECO:0000256" key="7">
    <source>
        <dbReference type="SAM" id="MobiDB-lite"/>
    </source>
</evidence>
<dbReference type="GO" id="GO:0005634">
    <property type="term" value="C:nucleus"/>
    <property type="evidence" value="ECO:0007669"/>
    <property type="project" value="UniProtKB-SubCell"/>
</dbReference>
<feature type="region of interest" description="Disordered" evidence="7">
    <location>
        <begin position="232"/>
        <end position="303"/>
    </location>
</feature>
<evidence type="ECO:0000259" key="8">
    <source>
        <dbReference type="PROSITE" id="PS50217"/>
    </source>
</evidence>
<dbReference type="Pfam" id="PF00170">
    <property type="entry name" value="bZIP_1"/>
    <property type="match status" value="1"/>
</dbReference>
<dbReference type="PROSITE" id="PS50217">
    <property type="entry name" value="BZIP"/>
    <property type="match status" value="1"/>
</dbReference>
<dbReference type="Proteomes" id="UP001153620">
    <property type="component" value="Chromosome 2"/>
</dbReference>
<dbReference type="GO" id="GO:0001228">
    <property type="term" value="F:DNA-binding transcription activator activity, RNA polymerase II-specific"/>
    <property type="evidence" value="ECO:0007669"/>
    <property type="project" value="TreeGrafter"/>
</dbReference>
<dbReference type="InterPro" id="IPR004827">
    <property type="entry name" value="bZIP"/>
</dbReference>
<evidence type="ECO:0000313" key="9">
    <source>
        <dbReference type="EMBL" id="CAG9802754.1"/>
    </source>
</evidence>
<dbReference type="CDD" id="cd14692">
    <property type="entry name" value="bZIP_ATF4"/>
    <property type="match status" value="1"/>
</dbReference>
<dbReference type="Gene3D" id="1.20.5.170">
    <property type="match status" value="1"/>
</dbReference>
<name>A0A9N9RQ76_9DIPT</name>
<evidence type="ECO:0000256" key="6">
    <source>
        <dbReference type="ARBA" id="ARBA00023242"/>
    </source>
</evidence>
<evidence type="ECO:0000256" key="2">
    <source>
        <dbReference type="ARBA" id="ARBA00007163"/>
    </source>
</evidence>
<evidence type="ECO:0000256" key="4">
    <source>
        <dbReference type="ARBA" id="ARBA00023125"/>
    </source>
</evidence>
<keyword evidence="6" id="KW-0539">Nucleus</keyword>
<keyword evidence="10" id="KW-1185">Reference proteome</keyword>
<feature type="domain" description="BZIP" evidence="8">
    <location>
        <begin position="287"/>
        <end position="350"/>
    </location>
</feature>
<dbReference type="InterPro" id="IPR046347">
    <property type="entry name" value="bZIP_sf"/>
</dbReference>
<reference evidence="9" key="2">
    <citation type="submission" date="2022-10" db="EMBL/GenBank/DDBJ databases">
        <authorList>
            <consortium name="ENA_rothamsted_submissions"/>
            <consortium name="culmorum"/>
            <person name="King R."/>
        </authorList>
    </citation>
    <scope>NUCLEOTIDE SEQUENCE</scope>
</reference>
<gene>
    <name evidence="9" type="ORF">CHIRRI_LOCUS5659</name>
</gene>
<organism evidence="9 10">
    <name type="scientific">Chironomus riparius</name>
    <dbReference type="NCBI Taxonomy" id="315576"/>
    <lineage>
        <taxon>Eukaryota</taxon>
        <taxon>Metazoa</taxon>
        <taxon>Ecdysozoa</taxon>
        <taxon>Arthropoda</taxon>
        <taxon>Hexapoda</taxon>
        <taxon>Insecta</taxon>
        <taxon>Pterygota</taxon>
        <taxon>Neoptera</taxon>
        <taxon>Endopterygota</taxon>
        <taxon>Diptera</taxon>
        <taxon>Nematocera</taxon>
        <taxon>Chironomoidea</taxon>
        <taxon>Chironomidae</taxon>
        <taxon>Chironominae</taxon>
        <taxon>Chironomus</taxon>
    </lineage>
</organism>
<dbReference type="EMBL" id="OU895878">
    <property type="protein sequence ID" value="CAG9802754.1"/>
    <property type="molecule type" value="Genomic_DNA"/>
</dbReference>
<keyword evidence="4" id="KW-0238">DNA-binding</keyword>
<evidence type="ECO:0000256" key="5">
    <source>
        <dbReference type="ARBA" id="ARBA00023163"/>
    </source>
</evidence>
<protein>
    <recommendedName>
        <fullName evidence="8">BZIP domain-containing protein</fullName>
    </recommendedName>
</protein>
<dbReference type="PANTHER" id="PTHR13044">
    <property type="entry name" value="ACTIVATING TRANSCRIPTION FACTOR ATF 4/5"/>
    <property type="match status" value="1"/>
</dbReference>
<evidence type="ECO:0000313" key="10">
    <source>
        <dbReference type="Proteomes" id="UP001153620"/>
    </source>
</evidence>
<evidence type="ECO:0000256" key="1">
    <source>
        <dbReference type="ARBA" id="ARBA00004123"/>
    </source>
</evidence>
<sequence length="357" mass="41342">MESSLIFEQMVFGQPTPLTTPTEEIIFEDNFANEIYMKYVDESTGIDLFAEMERDEKSYLDEFQSLSNKIDLPIDDFVASIENADDIIEETLNLGNIKNEQLLMEFNSILEEVEIQNQLTPPQTPPYHHLSGLQEIQQINTNNIPAPEQYPIFSYQQQQPQSENQFVYLQNESLPNDITVFYENTNQSMISNEEVTCHEIVFDPESIISSPTDIQRELEVVDELVRAHSLQNSDYDDNASASSSAWSPRSEDSSSGYSQFDDEPVKKSSGLRGVSKKRPRGYGRHPDEKKSRKKEQNKNAATRYRIKKKQEVEVIMDEERILMDKNRKLSTTYKDTKREVKYLKSLLRDLFKARGFI</sequence>
<keyword evidence="3" id="KW-0805">Transcription regulation</keyword>
<evidence type="ECO:0000256" key="3">
    <source>
        <dbReference type="ARBA" id="ARBA00023015"/>
    </source>
</evidence>
<dbReference type="OrthoDB" id="5847285at2759"/>
<dbReference type="GO" id="GO:0000977">
    <property type="term" value="F:RNA polymerase II transcription regulatory region sequence-specific DNA binding"/>
    <property type="evidence" value="ECO:0007669"/>
    <property type="project" value="TreeGrafter"/>
</dbReference>
<keyword evidence="5" id="KW-0804">Transcription</keyword>